<feature type="region of interest" description="Disordered" evidence="1">
    <location>
        <begin position="1"/>
        <end position="27"/>
    </location>
</feature>
<dbReference type="SUPFAM" id="SSF53756">
    <property type="entry name" value="UDP-Glycosyltransferase/glycogen phosphorylase"/>
    <property type="match status" value="1"/>
</dbReference>
<dbReference type="PANTHER" id="PTHR12526">
    <property type="entry name" value="GLYCOSYLTRANSFERASE"/>
    <property type="match status" value="1"/>
</dbReference>
<dbReference type="InterPro" id="IPR028098">
    <property type="entry name" value="Glyco_trans_4-like_N"/>
</dbReference>
<keyword evidence="4" id="KW-0808">Transferase</keyword>
<feature type="compositionally biased region" description="Polar residues" evidence="1">
    <location>
        <begin position="1"/>
        <end position="24"/>
    </location>
</feature>
<evidence type="ECO:0000259" key="2">
    <source>
        <dbReference type="Pfam" id="PF00534"/>
    </source>
</evidence>
<evidence type="ECO:0000313" key="4">
    <source>
        <dbReference type="EMBL" id="MYL99807.1"/>
    </source>
</evidence>
<name>A0A7X4GJL0_9SPHN</name>
<dbReference type="AlphaFoldDB" id="A0A7X4GJL0"/>
<sequence>MTSGPASTSILPSVEASDSGNAGQASDAPRAQGCIVHIITRFIRGGADENTLFTCNGQVGEGAEVHLVTGEYHPAMVAKLHPGVTWHHLPSLVRDPSPSDVRCVVDLVRLLRRLQPAVVHTHESKAGILGRIAARLVRVPIIVHGVHILPFVNVSPVKRALYLGMEKAVAPFTDSYVSVSEEMQRLCIVNGLGRREDHSWVPSGMPIDSYRHAEKLDFDAVLPATLKGQGRTVGLIAGHLEKRKQIGELVDALAGYRERADWVLLIAGEGPEHSALQAKIERHGLAGHVVLLGYRSDLPSLLASADVVIHAAGNEGLPRVVVQATLAGRPVVTPALPGIDRVVAHERNALISPIDDFDRLAANFIALVDDAEMRTRMSAEARKVDLSPWSIETMVTRIADAYRRAAVRKFGTSAALASSHSPEDHSTGSAEPAAG</sequence>
<dbReference type="PANTHER" id="PTHR12526:SF630">
    <property type="entry name" value="GLYCOSYLTRANSFERASE"/>
    <property type="match status" value="1"/>
</dbReference>
<dbReference type="GO" id="GO:0016757">
    <property type="term" value="F:glycosyltransferase activity"/>
    <property type="evidence" value="ECO:0007669"/>
    <property type="project" value="InterPro"/>
</dbReference>
<dbReference type="InterPro" id="IPR001296">
    <property type="entry name" value="Glyco_trans_1"/>
</dbReference>
<dbReference type="Pfam" id="PF13579">
    <property type="entry name" value="Glyco_trans_4_4"/>
    <property type="match status" value="1"/>
</dbReference>
<gene>
    <name evidence="4" type="ORF">GR702_18775</name>
</gene>
<organism evidence="4 5">
    <name type="scientific">Novosphingobium silvae</name>
    <dbReference type="NCBI Taxonomy" id="2692619"/>
    <lineage>
        <taxon>Bacteria</taxon>
        <taxon>Pseudomonadati</taxon>
        <taxon>Pseudomonadota</taxon>
        <taxon>Alphaproteobacteria</taxon>
        <taxon>Sphingomonadales</taxon>
        <taxon>Sphingomonadaceae</taxon>
        <taxon>Novosphingobium</taxon>
    </lineage>
</organism>
<comment type="caution">
    <text evidence="4">The sequence shown here is derived from an EMBL/GenBank/DDBJ whole genome shotgun (WGS) entry which is preliminary data.</text>
</comment>
<feature type="domain" description="Glycosyl transferase family 1" evidence="2">
    <location>
        <begin position="227"/>
        <end position="383"/>
    </location>
</feature>
<evidence type="ECO:0000256" key="1">
    <source>
        <dbReference type="SAM" id="MobiDB-lite"/>
    </source>
</evidence>
<feature type="domain" description="Glycosyltransferase subfamily 4-like N-terminal" evidence="3">
    <location>
        <begin position="47"/>
        <end position="196"/>
    </location>
</feature>
<dbReference type="EMBL" id="WVTD01000020">
    <property type="protein sequence ID" value="MYL99807.1"/>
    <property type="molecule type" value="Genomic_DNA"/>
</dbReference>
<evidence type="ECO:0000313" key="5">
    <source>
        <dbReference type="Proteomes" id="UP000465810"/>
    </source>
</evidence>
<dbReference type="RefSeq" id="WP_160987230.1">
    <property type="nucleotide sequence ID" value="NZ_WVTD01000020.1"/>
</dbReference>
<dbReference type="Proteomes" id="UP000465810">
    <property type="component" value="Unassembled WGS sequence"/>
</dbReference>
<accession>A0A7X4GJL0</accession>
<keyword evidence="5" id="KW-1185">Reference proteome</keyword>
<dbReference type="Gene3D" id="3.40.50.2000">
    <property type="entry name" value="Glycogen Phosphorylase B"/>
    <property type="match status" value="2"/>
</dbReference>
<proteinExistence type="predicted"/>
<feature type="region of interest" description="Disordered" evidence="1">
    <location>
        <begin position="413"/>
        <end position="435"/>
    </location>
</feature>
<dbReference type="Pfam" id="PF00534">
    <property type="entry name" value="Glycos_transf_1"/>
    <property type="match status" value="1"/>
</dbReference>
<evidence type="ECO:0000259" key="3">
    <source>
        <dbReference type="Pfam" id="PF13579"/>
    </source>
</evidence>
<protein>
    <submittedName>
        <fullName evidence="4">Glycosyltransferase</fullName>
    </submittedName>
</protein>
<reference evidence="4 5" key="1">
    <citation type="submission" date="2019-12" db="EMBL/GenBank/DDBJ databases">
        <authorList>
            <person name="Feng G."/>
            <person name="Zhu H."/>
        </authorList>
    </citation>
    <scope>NUCLEOTIDE SEQUENCE [LARGE SCALE GENOMIC DNA]</scope>
    <source>
        <strain evidence="4 5">FGD1</strain>
    </source>
</reference>